<reference evidence="2" key="1">
    <citation type="submission" date="2022-10" db="EMBL/GenBank/DDBJ databases">
        <title>The complete genomes of actinobacterial strains from the NBC collection.</title>
        <authorList>
            <person name="Joergensen T.S."/>
            <person name="Alvarez Arevalo M."/>
            <person name="Sterndorff E.B."/>
            <person name="Faurdal D."/>
            <person name="Vuksanovic O."/>
            <person name="Mourched A.-S."/>
            <person name="Charusanti P."/>
            <person name="Shaw S."/>
            <person name="Blin K."/>
            <person name="Weber T."/>
        </authorList>
    </citation>
    <scope>NUCLEOTIDE SEQUENCE</scope>
    <source>
        <strain evidence="2">NBC_00489</strain>
    </source>
</reference>
<dbReference type="EMBL" id="CP108330">
    <property type="protein sequence ID" value="WUR37874.1"/>
    <property type="molecule type" value="Genomic_DNA"/>
</dbReference>
<dbReference type="InterPro" id="IPR010982">
    <property type="entry name" value="Lambda_DNA-bd_dom_sf"/>
</dbReference>
<keyword evidence="3" id="KW-1185">Reference proteome</keyword>
<dbReference type="SMART" id="SM00530">
    <property type="entry name" value="HTH_XRE"/>
    <property type="match status" value="1"/>
</dbReference>
<proteinExistence type="predicted"/>
<accession>A0ABZ1V289</accession>
<dbReference type="SUPFAM" id="SSF47413">
    <property type="entry name" value="lambda repressor-like DNA-binding domains"/>
    <property type="match status" value="1"/>
</dbReference>
<protein>
    <submittedName>
        <fullName evidence="2">Helix-turn-helix transcriptional regulator</fullName>
    </submittedName>
</protein>
<feature type="domain" description="HTH cro/C1-type" evidence="1">
    <location>
        <begin position="20"/>
        <end position="74"/>
    </location>
</feature>
<evidence type="ECO:0000313" key="2">
    <source>
        <dbReference type="EMBL" id="WUR37874.1"/>
    </source>
</evidence>
<dbReference type="Proteomes" id="UP001432161">
    <property type="component" value="Chromosome"/>
</dbReference>
<dbReference type="CDD" id="cd00093">
    <property type="entry name" value="HTH_XRE"/>
    <property type="match status" value="1"/>
</dbReference>
<dbReference type="InterPro" id="IPR001387">
    <property type="entry name" value="Cro/C1-type_HTH"/>
</dbReference>
<evidence type="ECO:0000259" key="1">
    <source>
        <dbReference type="SMART" id="SM00530"/>
    </source>
</evidence>
<evidence type="ECO:0000313" key="3">
    <source>
        <dbReference type="Proteomes" id="UP001432161"/>
    </source>
</evidence>
<gene>
    <name evidence="2" type="ORF">OHN36_12050</name>
</gene>
<dbReference type="Gene3D" id="1.10.260.40">
    <property type="entry name" value="lambda repressor-like DNA-binding domains"/>
    <property type="match status" value="1"/>
</dbReference>
<organism evidence="2 3">
    <name type="scientific">Streptomyces griseoaurantiacus</name>
    <dbReference type="NCBI Taxonomy" id="68213"/>
    <lineage>
        <taxon>Bacteria</taxon>
        <taxon>Bacillati</taxon>
        <taxon>Actinomycetota</taxon>
        <taxon>Actinomycetes</taxon>
        <taxon>Kitasatosporales</taxon>
        <taxon>Streptomycetaceae</taxon>
        <taxon>Streptomyces</taxon>
        <taxon>Streptomyces aurantiacus group</taxon>
    </lineage>
</organism>
<dbReference type="Pfam" id="PF19054">
    <property type="entry name" value="DUF5753"/>
    <property type="match status" value="1"/>
</dbReference>
<sequence length="287" mass="32518">MPRSKDIDGSMGVPTFYGKELRWKRESAGLSLEETVAGSFYGKSYLSDIERGERRMPLDLARHVDQLLTTDGFFERRCEDVRRARRTGHAQYFEQILEAEKHAKSIEEWCPGVFPGLLQTPAYARAVIRATHPLSLDEEVEPKVSGRMARAVLFEEDHHTPSYWVILHESLLLDPILPPQEMAEQLDNIVQLAQRRRIVPQLLLRKCGPHPFMIGTAMIMTFPDAPPLVYTESLHSGDTTDDPGLVAEYRKSYDRLRAVALSPEASLAMIKATAEGYRNGTPTDRLE</sequence>
<dbReference type="InterPro" id="IPR043917">
    <property type="entry name" value="DUF5753"/>
</dbReference>
<name>A0ABZ1V289_9ACTN</name>